<dbReference type="RefSeq" id="WP_077342205.1">
    <property type="nucleotide sequence ID" value="NZ_CP019605.1"/>
</dbReference>
<gene>
    <name evidence="1" type="ORF">RPIT_08250</name>
</gene>
<evidence type="ECO:0000313" key="1">
    <source>
        <dbReference type="EMBL" id="AQP44790.1"/>
    </source>
</evidence>
<dbReference type="STRING" id="1610493.RPIT_08250"/>
<accession>A0A1Q2CFE7</accession>
<reference evidence="1 2" key="1">
    <citation type="journal article" date="2016" name="Int. J. Syst. Evol. Microbiol.">
        <title>Tessaracoccus flavus sp. nov., isolated from the drainage system of a lindane-producing factory.</title>
        <authorList>
            <person name="Kumari R."/>
            <person name="Singh P."/>
            <person name="Schumann P."/>
            <person name="Lal R."/>
        </authorList>
    </citation>
    <scope>NUCLEOTIDE SEQUENCE [LARGE SCALE GENOMIC DNA]</scope>
    <source>
        <strain evidence="1 2">RP1T</strain>
    </source>
</reference>
<dbReference type="Proteomes" id="UP000188324">
    <property type="component" value="Chromosome"/>
</dbReference>
<proteinExistence type="predicted"/>
<dbReference type="EMBL" id="CP019605">
    <property type="protein sequence ID" value="AQP44790.1"/>
    <property type="molecule type" value="Genomic_DNA"/>
</dbReference>
<organism evidence="1 2">
    <name type="scientific">Tessaracoccus flavus</name>
    <dbReference type="NCBI Taxonomy" id="1610493"/>
    <lineage>
        <taxon>Bacteria</taxon>
        <taxon>Bacillati</taxon>
        <taxon>Actinomycetota</taxon>
        <taxon>Actinomycetes</taxon>
        <taxon>Propionibacteriales</taxon>
        <taxon>Propionibacteriaceae</taxon>
        <taxon>Tessaracoccus</taxon>
    </lineage>
</organism>
<keyword evidence="2" id="KW-1185">Reference proteome</keyword>
<evidence type="ECO:0000313" key="2">
    <source>
        <dbReference type="Proteomes" id="UP000188324"/>
    </source>
</evidence>
<dbReference type="AlphaFoldDB" id="A0A1Q2CFE7"/>
<name>A0A1Q2CFE7_9ACTN</name>
<protein>
    <submittedName>
        <fullName evidence="1">Uncharacterized protein</fullName>
    </submittedName>
</protein>
<dbReference type="KEGG" id="tfl:RPIT_08250"/>
<dbReference type="OrthoDB" id="5188280at2"/>
<sequence>MRDFHKPVHRPADVLESLRGAGDPAELSSLANDTAAALLGRVRESEDPDMVDRVIAYADRNGVDDVAELWASAPAASLPGAMWRLYLLRHAVVTNPEATGYRFRRGLEVDGGVHQAIAGSRSAPTPDQVADLATTILRGAFTGDFADALERASAFARVLAFGSSDIDDHRQANGYDGIADELRGSARLWREGQLH</sequence>